<dbReference type="GO" id="GO:0016757">
    <property type="term" value="F:glycosyltransferase activity"/>
    <property type="evidence" value="ECO:0007669"/>
    <property type="project" value="InterPro"/>
</dbReference>
<proteinExistence type="predicted"/>
<feature type="domain" description="Glycosyltransferase subfamily 4-like N-terminal" evidence="2">
    <location>
        <begin position="12"/>
        <end position="182"/>
    </location>
</feature>
<dbReference type="Proteomes" id="UP000433309">
    <property type="component" value="Unassembled WGS sequence"/>
</dbReference>
<keyword evidence="3" id="KW-0808">Transferase</keyword>
<dbReference type="AlphaFoldDB" id="A0A6I2L5I9"/>
<dbReference type="Gene3D" id="3.40.50.2000">
    <property type="entry name" value="Glycogen Phosphorylase B"/>
    <property type="match status" value="2"/>
</dbReference>
<dbReference type="SUPFAM" id="SSF53756">
    <property type="entry name" value="UDP-Glycosyltransferase/glycogen phosphorylase"/>
    <property type="match status" value="1"/>
</dbReference>
<dbReference type="PANTHER" id="PTHR45947:SF3">
    <property type="entry name" value="SULFOQUINOVOSYL TRANSFERASE SQD2"/>
    <property type="match status" value="1"/>
</dbReference>
<dbReference type="CDD" id="cd03801">
    <property type="entry name" value="GT4_PimA-like"/>
    <property type="match status" value="1"/>
</dbReference>
<dbReference type="InterPro" id="IPR050194">
    <property type="entry name" value="Glycosyltransferase_grp1"/>
</dbReference>
<comment type="caution">
    <text evidence="3">The sequence shown here is derived from an EMBL/GenBank/DDBJ whole genome shotgun (WGS) entry which is preliminary data.</text>
</comment>
<keyword evidence="4" id="KW-1185">Reference proteome</keyword>
<sequence length="372" mass="41435">MIAIVYPQFYGVGGIARYLDSYLANLPEGHPGIILITGDEHRDARSYPGVRIIHVPFRSSRLNLFSWGWAVRKLLLDLHRAGTISCVNFHWPPLIPGLMLPKSIPLVLTAHTTYLGMSGQFYPTRHFDSQWSARSLAVKMWMERRIFRQVDKVIALTEQGRQEVLRYGFQGPVDVIPNGADVRKFEPDASQAKDIDVLFCGRIERRKGSGAMVELCRQLVTAKPDIRICIVGYGDDDAWVGEQLAPLKANVTLTGKVPFERMVGYYNRSHVYASGSYYEGLPGTCLEAMAMHLPAVVWDFLFYRGLVVDGETGLLAAPNDYATMVRHIVGLLADPQRAAAMGLRGRALLENDYAWSGLARQLIDATAVPEAA</sequence>
<feature type="domain" description="Glycosyl transferase family 1" evidence="1">
    <location>
        <begin position="188"/>
        <end position="346"/>
    </location>
</feature>
<dbReference type="PANTHER" id="PTHR45947">
    <property type="entry name" value="SULFOQUINOVOSYL TRANSFERASE SQD2"/>
    <property type="match status" value="1"/>
</dbReference>
<reference evidence="3 4" key="1">
    <citation type="submission" date="2019-11" db="EMBL/GenBank/DDBJ databases">
        <title>Novel species isolated from a subtropical stream in China.</title>
        <authorList>
            <person name="Lu H."/>
        </authorList>
    </citation>
    <scope>NUCLEOTIDE SEQUENCE [LARGE SCALE GENOMIC DNA]</scope>
    <source>
        <strain evidence="3 4">FT80W</strain>
    </source>
</reference>
<dbReference type="RefSeq" id="WP_154381039.1">
    <property type="nucleotide sequence ID" value="NZ_WKJK01000014.1"/>
</dbReference>
<name>A0A6I2L5I9_9BURK</name>
<gene>
    <name evidence="3" type="ORF">GJ699_23865</name>
</gene>
<dbReference type="Pfam" id="PF00534">
    <property type="entry name" value="Glycos_transf_1"/>
    <property type="match status" value="1"/>
</dbReference>
<evidence type="ECO:0000313" key="3">
    <source>
        <dbReference type="EMBL" id="MRW93040.1"/>
    </source>
</evidence>
<dbReference type="EMBL" id="WKJK01000014">
    <property type="protein sequence ID" value="MRW93040.1"/>
    <property type="molecule type" value="Genomic_DNA"/>
</dbReference>
<dbReference type="InterPro" id="IPR028098">
    <property type="entry name" value="Glyco_trans_4-like_N"/>
</dbReference>
<protein>
    <submittedName>
        <fullName evidence="3">Glycosyltransferase</fullName>
    </submittedName>
</protein>
<evidence type="ECO:0000259" key="1">
    <source>
        <dbReference type="Pfam" id="PF00534"/>
    </source>
</evidence>
<organism evidence="3 4">
    <name type="scientific">Duganella guangzhouensis</name>
    <dbReference type="NCBI Taxonomy" id="2666084"/>
    <lineage>
        <taxon>Bacteria</taxon>
        <taxon>Pseudomonadati</taxon>
        <taxon>Pseudomonadota</taxon>
        <taxon>Betaproteobacteria</taxon>
        <taxon>Burkholderiales</taxon>
        <taxon>Oxalobacteraceae</taxon>
        <taxon>Telluria group</taxon>
        <taxon>Duganella</taxon>
    </lineage>
</organism>
<dbReference type="InterPro" id="IPR001296">
    <property type="entry name" value="Glyco_trans_1"/>
</dbReference>
<accession>A0A6I2L5I9</accession>
<dbReference type="Pfam" id="PF13439">
    <property type="entry name" value="Glyco_transf_4"/>
    <property type="match status" value="1"/>
</dbReference>
<evidence type="ECO:0000259" key="2">
    <source>
        <dbReference type="Pfam" id="PF13439"/>
    </source>
</evidence>
<evidence type="ECO:0000313" key="4">
    <source>
        <dbReference type="Proteomes" id="UP000433309"/>
    </source>
</evidence>